<feature type="signal peptide" evidence="1">
    <location>
        <begin position="1"/>
        <end position="21"/>
    </location>
</feature>
<proteinExistence type="predicted"/>
<comment type="caution">
    <text evidence="2">The sequence shown here is derived from an EMBL/GenBank/DDBJ whole genome shotgun (WGS) entry which is preliminary data.</text>
</comment>
<accession>A0A368G6I2</accession>
<dbReference type="Proteomes" id="UP000252519">
    <property type="component" value="Unassembled WGS sequence"/>
</dbReference>
<feature type="chain" id="PRO_5016638089" description="SXP/RAL-2 family protein Ani s 5-like cation-binding domain-containing protein" evidence="1">
    <location>
        <begin position="22"/>
        <end position="177"/>
    </location>
</feature>
<dbReference type="AlphaFoldDB" id="A0A368G6I2"/>
<evidence type="ECO:0000256" key="1">
    <source>
        <dbReference type="SAM" id="SignalP"/>
    </source>
</evidence>
<protein>
    <recommendedName>
        <fullName evidence="4">SXP/RAL-2 family protein Ani s 5-like cation-binding domain-containing protein</fullName>
    </recommendedName>
</protein>
<sequence length="177" mass="19174">MGRFLPRVLLVLAVFASLASSKRRGPKSLISKVQKIVGSGSDRLANSQSPTTPGFFKEVGGKVDKISQKAINQIARFLGPKGIDANIQTERTGVDKKAQTNIFSGYQSVALGVLDKVANPVQNQVSGIMQRGGKVVKPIQDKVSKVIQQGGSFFFFNFIANFSTFINFPFNPFTTGF</sequence>
<evidence type="ECO:0000313" key="2">
    <source>
        <dbReference type="EMBL" id="RCN38595.1"/>
    </source>
</evidence>
<gene>
    <name evidence="2" type="ORF">ANCCAN_15474</name>
</gene>
<evidence type="ECO:0000313" key="3">
    <source>
        <dbReference type="Proteomes" id="UP000252519"/>
    </source>
</evidence>
<name>A0A368G6I2_ANCCA</name>
<reference evidence="2 3" key="1">
    <citation type="submission" date="2014-10" db="EMBL/GenBank/DDBJ databases">
        <title>Draft genome of the hookworm Ancylostoma caninum.</title>
        <authorList>
            <person name="Mitreva M."/>
        </authorList>
    </citation>
    <scope>NUCLEOTIDE SEQUENCE [LARGE SCALE GENOMIC DNA]</scope>
    <source>
        <strain evidence="2 3">Baltimore</strain>
    </source>
</reference>
<evidence type="ECO:0008006" key="4">
    <source>
        <dbReference type="Google" id="ProtNLM"/>
    </source>
</evidence>
<keyword evidence="1" id="KW-0732">Signal</keyword>
<keyword evidence="3" id="KW-1185">Reference proteome</keyword>
<organism evidence="2 3">
    <name type="scientific">Ancylostoma caninum</name>
    <name type="common">Dog hookworm</name>
    <dbReference type="NCBI Taxonomy" id="29170"/>
    <lineage>
        <taxon>Eukaryota</taxon>
        <taxon>Metazoa</taxon>
        <taxon>Ecdysozoa</taxon>
        <taxon>Nematoda</taxon>
        <taxon>Chromadorea</taxon>
        <taxon>Rhabditida</taxon>
        <taxon>Rhabditina</taxon>
        <taxon>Rhabditomorpha</taxon>
        <taxon>Strongyloidea</taxon>
        <taxon>Ancylostomatidae</taxon>
        <taxon>Ancylostomatinae</taxon>
        <taxon>Ancylostoma</taxon>
    </lineage>
</organism>
<dbReference type="EMBL" id="JOJR01000387">
    <property type="protein sequence ID" value="RCN38595.1"/>
    <property type="molecule type" value="Genomic_DNA"/>
</dbReference>